<evidence type="ECO:0000313" key="1">
    <source>
        <dbReference type="EMBL" id="KCZ70816.1"/>
    </source>
</evidence>
<dbReference type="SUPFAM" id="SSF48695">
    <property type="entry name" value="Multiheme cytochromes"/>
    <property type="match status" value="1"/>
</dbReference>
<dbReference type="RefSeq" id="WP_048092732.1">
    <property type="nucleotide sequence ID" value="NZ_JMIY01000007.1"/>
</dbReference>
<dbReference type="OrthoDB" id="150619at2157"/>
<dbReference type="Proteomes" id="UP000027153">
    <property type="component" value="Unassembled WGS sequence"/>
</dbReference>
<reference evidence="1 2" key="1">
    <citation type="journal article" date="2013" name="Nature">
        <title>Anaerobic oxidation of methane coupled to nitrate reduction in a novel archaeal lineage.</title>
        <authorList>
            <person name="Haroon M.F."/>
            <person name="Hu S."/>
            <person name="Shi Y."/>
            <person name="Imelfort M."/>
            <person name="Keller J."/>
            <person name="Hugenholtz P."/>
            <person name="Yuan Z."/>
            <person name="Tyson G.W."/>
        </authorList>
    </citation>
    <scope>NUCLEOTIDE SEQUENCE [LARGE SCALE GENOMIC DNA]</scope>
    <source>
        <strain evidence="1 2">ANME-2d</strain>
    </source>
</reference>
<protein>
    <submittedName>
        <fullName evidence="1">Uncharacterized protein</fullName>
    </submittedName>
</protein>
<keyword evidence="2" id="KW-1185">Reference proteome</keyword>
<dbReference type="AlphaFoldDB" id="A0A062UUW7"/>
<comment type="caution">
    <text evidence="1">The sequence shown here is derived from an EMBL/GenBank/DDBJ whole genome shotgun (WGS) entry which is preliminary data.</text>
</comment>
<name>A0A062UUW7_9EURY</name>
<organism evidence="1 2">
    <name type="scientific">Candidatus Methanoperedens nitratireducens</name>
    <dbReference type="NCBI Taxonomy" id="1392998"/>
    <lineage>
        <taxon>Archaea</taxon>
        <taxon>Methanobacteriati</taxon>
        <taxon>Methanobacteriota</taxon>
        <taxon>Stenosarchaea group</taxon>
        <taxon>Methanomicrobia</taxon>
        <taxon>Methanosarcinales</taxon>
        <taxon>ANME-2 cluster</taxon>
        <taxon>Candidatus Methanoperedentaceae</taxon>
        <taxon>Candidatus Methanoperedens</taxon>
    </lineage>
</organism>
<gene>
    <name evidence="1" type="ORF">ANME2D_02841</name>
</gene>
<accession>A0A062UUW7</accession>
<sequence>MIKKLALITVSIILLIYTMQPLLSTFAGSHAIETQRNSTDYGNIYICANCHEEEASLNSISAHGAVGCVCHGYAPNLTQEYNINAAHNLTKNLYCTNCHSSYDTDGRQEIYPGITTSNQSGHYIKKNRTIAYDHAQKFFP</sequence>
<dbReference type="EMBL" id="JMIY01000007">
    <property type="protein sequence ID" value="KCZ70816.1"/>
    <property type="molecule type" value="Genomic_DNA"/>
</dbReference>
<dbReference type="InterPro" id="IPR036280">
    <property type="entry name" value="Multihaem_cyt_sf"/>
</dbReference>
<dbReference type="Gene3D" id="1.10.1130.10">
    <property type="entry name" value="Flavocytochrome C3, Chain A"/>
    <property type="match status" value="1"/>
</dbReference>
<proteinExistence type="predicted"/>
<evidence type="ECO:0000313" key="2">
    <source>
        <dbReference type="Proteomes" id="UP000027153"/>
    </source>
</evidence>